<reference evidence="3" key="1">
    <citation type="journal article" date="2019" name="Int. J. Syst. Evol. Microbiol.">
        <title>The Global Catalogue of Microorganisms (GCM) 10K type strain sequencing project: providing services to taxonomists for standard genome sequencing and annotation.</title>
        <authorList>
            <consortium name="The Broad Institute Genomics Platform"/>
            <consortium name="The Broad Institute Genome Sequencing Center for Infectious Disease"/>
            <person name="Wu L."/>
            <person name="Ma J."/>
        </authorList>
    </citation>
    <scope>NUCLEOTIDE SEQUENCE [LARGE SCALE GENOMIC DNA]</scope>
    <source>
        <strain evidence="3">TBRC 5781</strain>
    </source>
</reference>
<accession>A0ABV8EBU3</accession>
<gene>
    <name evidence="2" type="ORF">ACFOVS_16175</name>
</gene>
<sequence>GCMTGTADTRGDRLDSHHMPARSLSPLHPNVSPAIQMAPEDHQLTASYGGRIKSSSYAGQKGLIAQGRVMDAIALDALDVKQIAIAAGDPAKYDSAMAQMMLYAKCLQSHGIIR</sequence>
<evidence type="ECO:0000313" key="2">
    <source>
        <dbReference type="EMBL" id="MFC3969650.1"/>
    </source>
</evidence>
<comment type="caution">
    <text evidence="2">The sequence shown here is derived from an EMBL/GenBank/DDBJ whole genome shotgun (WGS) entry which is preliminary data.</text>
</comment>
<proteinExistence type="predicted"/>
<evidence type="ECO:0000313" key="3">
    <source>
        <dbReference type="Proteomes" id="UP001595697"/>
    </source>
</evidence>
<keyword evidence="3" id="KW-1185">Reference proteome</keyword>
<dbReference type="EMBL" id="JBHSBD010000068">
    <property type="protein sequence ID" value="MFC3969650.1"/>
    <property type="molecule type" value="Genomic_DNA"/>
</dbReference>
<feature type="compositionally biased region" description="Basic and acidic residues" evidence="1">
    <location>
        <begin position="9"/>
        <end position="18"/>
    </location>
</feature>
<protein>
    <submittedName>
        <fullName evidence="2">Uncharacterized protein</fullName>
    </submittedName>
</protein>
<evidence type="ECO:0000256" key="1">
    <source>
        <dbReference type="SAM" id="MobiDB-lite"/>
    </source>
</evidence>
<dbReference type="Proteomes" id="UP001595697">
    <property type="component" value="Unassembled WGS sequence"/>
</dbReference>
<feature type="region of interest" description="Disordered" evidence="1">
    <location>
        <begin position="1"/>
        <end position="33"/>
    </location>
</feature>
<feature type="non-terminal residue" evidence="2">
    <location>
        <position position="1"/>
    </location>
</feature>
<name>A0ABV8EBU3_9HYPH</name>
<dbReference type="RefSeq" id="WP_377307292.1">
    <property type="nucleotide sequence ID" value="NZ_JBHSBD010000068.1"/>
</dbReference>
<organism evidence="2 3">
    <name type="scientific">Rhizobium lemnae</name>
    <dbReference type="NCBI Taxonomy" id="1214924"/>
    <lineage>
        <taxon>Bacteria</taxon>
        <taxon>Pseudomonadati</taxon>
        <taxon>Pseudomonadota</taxon>
        <taxon>Alphaproteobacteria</taxon>
        <taxon>Hyphomicrobiales</taxon>
        <taxon>Rhizobiaceae</taxon>
        <taxon>Rhizobium/Agrobacterium group</taxon>
        <taxon>Rhizobium</taxon>
    </lineage>
</organism>